<dbReference type="AlphaFoldDB" id="A0A375YDX4"/>
<dbReference type="Pfam" id="PF00196">
    <property type="entry name" value="GerE"/>
    <property type="match status" value="1"/>
</dbReference>
<accession>A0A375YDX4</accession>
<dbReference type="EMBL" id="UEGS01000001">
    <property type="protein sequence ID" value="SRX79325.1"/>
    <property type="molecule type" value="Genomic_DNA"/>
</dbReference>
<gene>
    <name evidence="8" type="ORF">MPP7335_01062</name>
</gene>
<dbReference type="InterPro" id="IPR001789">
    <property type="entry name" value="Sig_transdc_resp-reg_receiver"/>
</dbReference>
<dbReference type="PRINTS" id="PR00038">
    <property type="entry name" value="HTHLUXR"/>
</dbReference>
<evidence type="ECO:0000256" key="3">
    <source>
        <dbReference type="ARBA" id="ARBA00023125"/>
    </source>
</evidence>
<dbReference type="SMART" id="SM00448">
    <property type="entry name" value="REC"/>
    <property type="match status" value="1"/>
</dbReference>
<dbReference type="CDD" id="cd06170">
    <property type="entry name" value="LuxR_C_like"/>
    <property type="match status" value="1"/>
</dbReference>
<dbReference type="PROSITE" id="PS50043">
    <property type="entry name" value="HTH_LUXR_2"/>
    <property type="match status" value="1"/>
</dbReference>
<proteinExistence type="predicted"/>
<evidence type="ECO:0000256" key="4">
    <source>
        <dbReference type="ARBA" id="ARBA00023163"/>
    </source>
</evidence>
<keyword evidence="2" id="KW-0805">Transcription regulation</keyword>
<protein>
    <submittedName>
        <fullName evidence="8">LuxR family DNA-binding response regulator [Amycolicicoccus subflavus DQS3-9A1]</fullName>
    </submittedName>
</protein>
<dbReference type="CDD" id="cd17535">
    <property type="entry name" value="REC_NarL-like"/>
    <property type="match status" value="1"/>
</dbReference>
<dbReference type="SMART" id="SM00421">
    <property type="entry name" value="HTH_LUXR"/>
    <property type="match status" value="1"/>
</dbReference>
<keyword evidence="9" id="KW-1185">Reference proteome</keyword>
<dbReference type="Gene3D" id="3.40.50.2300">
    <property type="match status" value="1"/>
</dbReference>
<evidence type="ECO:0000256" key="1">
    <source>
        <dbReference type="ARBA" id="ARBA00022553"/>
    </source>
</evidence>
<dbReference type="InterPro" id="IPR058245">
    <property type="entry name" value="NreC/VraR/RcsB-like_REC"/>
</dbReference>
<keyword evidence="4" id="KW-0804">Transcription</keyword>
<evidence type="ECO:0000256" key="5">
    <source>
        <dbReference type="PROSITE-ProRule" id="PRU00169"/>
    </source>
</evidence>
<feature type="modified residue" description="4-aspartylphosphate" evidence="5">
    <location>
        <position position="96"/>
    </location>
</feature>
<evidence type="ECO:0000259" key="7">
    <source>
        <dbReference type="PROSITE" id="PS50110"/>
    </source>
</evidence>
<keyword evidence="3 8" id="KW-0238">DNA-binding</keyword>
<keyword evidence="1 5" id="KW-0597">Phosphoprotein</keyword>
<dbReference type="InterPro" id="IPR039420">
    <property type="entry name" value="WalR-like"/>
</dbReference>
<evidence type="ECO:0000256" key="2">
    <source>
        <dbReference type="ARBA" id="ARBA00023015"/>
    </source>
</evidence>
<name>A0A375YDX4_MYCPF</name>
<dbReference type="PROSITE" id="PS50110">
    <property type="entry name" value="RESPONSE_REGULATORY"/>
    <property type="match status" value="1"/>
</dbReference>
<organism evidence="8 9">
    <name type="scientific">Mycolicibacterium parafortuitum</name>
    <name type="common">Mycobacterium parafortuitum</name>
    <dbReference type="NCBI Taxonomy" id="39692"/>
    <lineage>
        <taxon>Bacteria</taxon>
        <taxon>Bacillati</taxon>
        <taxon>Actinomycetota</taxon>
        <taxon>Actinomycetes</taxon>
        <taxon>Mycobacteriales</taxon>
        <taxon>Mycobacteriaceae</taxon>
        <taxon>Mycolicibacterium</taxon>
    </lineage>
</organism>
<evidence type="ECO:0000259" key="6">
    <source>
        <dbReference type="PROSITE" id="PS50043"/>
    </source>
</evidence>
<reference evidence="8 9" key="1">
    <citation type="submission" date="2018-05" db="EMBL/GenBank/DDBJ databases">
        <authorList>
            <consortium name="IHU Genomes"/>
        </authorList>
    </citation>
    <scope>NUCLEOTIDE SEQUENCE [LARGE SCALE GENOMIC DNA]</scope>
    <source>
        <strain evidence="8 9">P7335</strain>
    </source>
</reference>
<dbReference type="Pfam" id="PF00072">
    <property type="entry name" value="Response_reg"/>
    <property type="match status" value="1"/>
</dbReference>
<sequence length="251" mass="27062">MYRAGANRHREGERPSATYGFRSDLTLASALLWEADRMTGSEKVRVVVGDDHPMFREGVVRALQSSGTIDVVAEADDGTAALAAIREQRPQVALLDYRMPGMDGAEVAAAVHRDELPTRVLLISAHDESAIVYRALQDGAAGFLPKESTRGELISAVLDCANGHDVVAPRLAAGLAGEIRRRAEPEGPVLSPREREVLTMIAAGSTIPAMAKELYLAPSTVKTHVQRLYEKLGVSDRAAAVAEAMRRKLLD</sequence>
<dbReference type="SUPFAM" id="SSF52172">
    <property type="entry name" value="CheY-like"/>
    <property type="match status" value="1"/>
</dbReference>
<dbReference type="PANTHER" id="PTHR43214:SF24">
    <property type="entry name" value="TRANSCRIPTIONAL REGULATORY PROTEIN NARL-RELATED"/>
    <property type="match status" value="1"/>
</dbReference>
<feature type="domain" description="Response regulatory" evidence="7">
    <location>
        <begin position="45"/>
        <end position="161"/>
    </location>
</feature>
<dbReference type="PANTHER" id="PTHR43214">
    <property type="entry name" value="TWO-COMPONENT RESPONSE REGULATOR"/>
    <property type="match status" value="1"/>
</dbReference>
<evidence type="ECO:0000313" key="9">
    <source>
        <dbReference type="Proteomes" id="UP000252008"/>
    </source>
</evidence>
<feature type="domain" description="HTH luxR-type" evidence="6">
    <location>
        <begin position="183"/>
        <end position="248"/>
    </location>
</feature>
<dbReference type="STRING" id="39692.BST38_16350"/>
<dbReference type="InterPro" id="IPR011006">
    <property type="entry name" value="CheY-like_superfamily"/>
</dbReference>
<evidence type="ECO:0000313" key="8">
    <source>
        <dbReference type="EMBL" id="SRX79325.1"/>
    </source>
</evidence>
<dbReference type="GO" id="GO:0006355">
    <property type="term" value="P:regulation of DNA-templated transcription"/>
    <property type="evidence" value="ECO:0007669"/>
    <property type="project" value="InterPro"/>
</dbReference>
<dbReference type="InterPro" id="IPR016032">
    <property type="entry name" value="Sig_transdc_resp-reg_C-effctor"/>
</dbReference>
<dbReference type="GO" id="GO:0003677">
    <property type="term" value="F:DNA binding"/>
    <property type="evidence" value="ECO:0007669"/>
    <property type="project" value="UniProtKB-KW"/>
</dbReference>
<dbReference type="GO" id="GO:0000160">
    <property type="term" value="P:phosphorelay signal transduction system"/>
    <property type="evidence" value="ECO:0007669"/>
    <property type="project" value="InterPro"/>
</dbReference>
<dbReference type="SUPFAM" id="SSF46894">
    <property type="entry name" value="C-terminal effector domain of the bipartite response regulators"/>
    <property type="match status" value="1"/>
</dbReference>
<dbReference type="InterPro" id="IPR000792">
    <property type="entry name" value="Tscrpt_reg_LuxR_C"/>
</dbReference>
<dbReference type="Proteomes" id="UP000252008">
    <property type="component" value="Unassembled WGS sequence"/>
</dbReference>